<proteinExistence type="predicted"/>
<name>B9T5I7_RICCO</name>
<dbReference type="Proteomes" id="UP000008311">
    <property type="component" value="Unassembled WGS sequence"/>
</dbReference>
<protein>
    <submittedName>
        <fullName evidence="1">Uncharacterized protein</fullName>
    </submittedName>
</protein>
<organism evidence="1 2">
    <name type="scientific">Ricinus communis</name>
    <name type="common">Castor bean</name>
    <dbReference type="NCBI Taxonomy" id="3988"/>
    <lineage>
        <taxon>Eukaryota</taxon>
        <taxon>Viridiplantae</taxon>
        <taxon>Streptophyta</taxon>
        <taxon>Embryophyta</taxon>
        <taxon>Tracheophyta</taxon>
        <taxon>Spermatophyta</taxon>
        <taxon>Magnoliopsida</taxon>
        <taxon>eudicotyledons</taxon>
        <taxon>Gunneridae</taxon>
        <taxon>Pentapetalae</taxon>
        <taxon>rosids</taxon>
        <taxon>fabids</taxon>
        <taxon>Malpighiales</taxon>
        <taxon>Euphorbiaceae</taxon>
        <taxon>Acalyphoideae</taxon>
        <taxon>Acalypheae</taxon>
        <taxon>Ricinus</taxon>
    </lineage>
</organism>
<evidence type="ECO:0000313" key="2">
    <source>
        <dbReference type="Proteomes" id="UP000008311"/>
    </source>
</evidence>
<reference evidence="2" key="1">
    <citation type="journal article" date="2010" name="Nat. Biotechnol.">
        <title>Draft genome sequence of the oilseed species Ricinus communis.</title>
        <authorList>
            <person name="Chan A.P."/>
            <person name="Crabtree J."/>
            <person name="Zhao Q."/>
            <person name="Lorenzi H."/>
            <person name="Orvis J."/>
            <person name="Puiu D."/>
            <person name="Melake-Berhan A."/>
            <person name="Jones K.M."/>
            <person name="Redman J."/>
            <person name="Chen G."/>
            <person name="Cahoon E.B."/>
            <person name="Gedil M."/>
            <person name="Stanke M."/>
            <person name="Haas B.J."/>
            <person name="Wortman J.R."/>
            <person name="Fraser-Liggett C.M."/>
            <person name="Ravel J."/>
            <person name="Rabinowicz P.D."/>
        </authorList>
    </citation>
    <scope>NUCLEOTIDE SEQUENCE [LARGE SCALE GENOMIC DNA]</scope>
    <source>
        <strain evidence="2">cv. Hale</strain>
    </source>
</reference>
<accession>B9T5I7</accession>
<dbReference type="EMBL" id="EQ974531">
    <property type="protein sequence ID" value="EEF28875.1"/>
    <property type="molecule type" value="Genomic_DNA"/>
</dbReference>
<dbReference type="AlphaFoldDB" id="B9T5I7"/>
<keyword evidence="2" id="KW-1185">Reference proteome</keyword>
<gene>
    <name evidence="1" type="ORF">RCOM_0157750</name>
</gene>
<evidence type="ECO:0000313" key="1">
    <source>
        <dbReference type="EMBL" id="EEF28875.1"/>
    </source>
</evidence>
<sequence>MHSKLERTLIVNSKVNSRSCSLAHGIWFVRANSKESRAIKDILLLCEKASGQKINLEKSELAFRKNVHRDSPVGSVCSFSWRSIRSAQAIVDDGLMWVVGTTILFESGKIDGFLMILVGRLYLLVKFYASPCQVLPPDATVKR</sequence>
<dbReference type="InParanoid" id="B9T5I7"/>